<sequence length="765" mass="88417">MSKNKKIDDFFKKRSQEEVNNSNPCVTSTDATETENPNIEESNDHESNLATENPNYEEPPFKVPRVEVSDQLYLERDPGKRKPIWEYQTSTEQNEIRKNFLQKGPYTWHTAKYPSDQKGGKFCSSWFKLFPDWLEYSPTTNATYCLPCFLYAKPSGRQRENAFTVEGFRSWNKVNGKDCAFLKHIGIEQHIDTLIDNITPEIIERNRLKLKVSIVAVRWLTFQHCAFRGHDESVGSLNRGNFLEFIQAITSFSKDVEKVVLENAPGNASYTSHQIQQEILSIYSGRIRDVIRNEIGDQKYCIIVDKIKDVSKREQMTVVLRFVDKNGHIQERLFYLIHVKETNALYLKGAIEECLLAHKLNIENIRGQGYDGASNMRGEWPGLQALFLNECPYAYCVHCFAHRLQLALIAASWDVISVYQFFSKLTFIINIITSSAKRHDQLQAAHLAEIVRLLELEELENGKGKNQIGTVKRAGDTRWGSHFGSLNNLLNMYNTSCSVLQTVIKEVKGTQRGEADKAYDDMTSFEFVLVLHIMIQILGITNDLCQALQRKSQDILNAMHLVSNTKILIQKLRDDGWENLLQQVFRQLKYRVTNLHYFRYDVFIAAIDSQIHELDFRFNDEMIELLSLSSSLDPKRKFQNFKADDIYNLVSKFYPADFTDLKSISDLCRWLAETEKGEIYYIMDRLVRLVLTLPVSTATAERAFSALKLIKTALRNRMEDEYLTDSLIVYVEKGIAKEFDIDSIIDEFASKKDRRSLLKILKTNK</sequence>
<keyword evidence="4" id="KW-1185">Reference proteome</keyword>
<reference evidence="3" key="1">
    <citation type="submission" date="2024-03" db="EMBL/GenBank/DDBJ databases">
        <title>WGS assembly of Saponaria officinalis var. Norfolk2.</title>
        <authorList>
            <person name="Jenkins J."/>
            <person name="Shu S."/>
            <person name="Grimwood J."/>
            <person name="Barry K."/>
            <person name="Goodstein D."/>
            <person name="Schmutz J."/>
            <person name="Leebens-Mack J."/>
            <person name="Osbourn A."/>
        </authorList>
    </citation>
    <scope>NUCLEOTIDE SEQUENCE [LARGE SCALE GENOMIC DNA]</scope>
    <source>
        <strain evidence="3">JIC</strain>
    </source>
</reference>
<dbReference type="InterPro" id="IPR055298">
    <property type="entry name" value="AtLOH3-like"/>
</dbReference>
<dbReference type="GO" id="GO:0046983">
    <property type="term" value="F:protein dimerization activity"/>
    <property type="evidence" value="ECO:0007669"/>
    <property type="project" value="InterPro"/>
</dbReference>
<comment type="caution">
    <text evidence="3">The sequence shown here is derived from an EMBL/GenBank/DDBJ whole genome shotgun (WGS) entry which is preliminary data.</text>
</comment>
<dbReference type="InterPro" id="IPR008906">
    <property type="entry name" value="HATC_C_dom"/>
</dbReference>
<dbReference type="Pfam" id="PF05699">
    <property type="entry name" value="Dimer_Tnp_hAT"/>
    <property type="match status" value="1"/>
</dbReference>
<dbReference type="Pfam" id="PF14291">
    <property type="entry name" value="DUF4371"/>
    <property type="match status" value="1"/>
</dbReference>
<dbReference type="InterPro" id="IPR006580">
    <property type="entry name" value="Znf_TTF"/>
</dbReference>
<dbReference type="PANTHER" id="PTHR11697:SF230">
    <property type="entry name" value="ZINC FINGER, MYM DOMAIN CONTAINING 1"/>
    <property type="match status" value="1"/>
</dbReference>
<dbReference type="Proteomes" id="UP001443914">
    <property type="component" value="Unassembled WGS sequence"/>
</dbReference>
<dbReference type="SUPFAM" id="SSF53098">
    <property type="entry name" value="Ribonuclease H-like"/>
    <property type="match status" value="1"/>
</dbReference>
<dbReference type="InterPro" id="IPR025398">
    <property type="entry name" value="DUF4371"/>
</dbReference>
<feature type="compositionally biased region" description="Basic and acidic residues" evidence="1">
    <location>
        <begin position="1"/>
        <end position="17"/>
    </location>
</feature>
<dbReference type="InterPro" id="IPR012337">
    <property type="entry name" value="RNaseH-like_sf"/>
</dbReference>
<dbReference type="PANTHER" id="PTHR11697">
    <property type="entry name" value="GENERAL TRANSCRIPTION FACTOR 2-RELATED ZINC FINGER PROTEIN"/>
    <property type="match status" value="1"/>
</dbReference>
<gene>
    <name evidence="3" type="ORF">RND81_12G017300</name>
</gene>
<dbReference type="AlphaFoldDB" id="A0AAW1H237"/>
<evidence type="ECO:0000313" key="4">
    <source>
        <dbReference type="Proteomes" id="UP001443914"/>
    </source>
</evidence>
<evidence type="ECO:0000256" key="1">
    <source>
        <dbReference type="SAM" id="MobiDB-lite"/>
    </source>
</evidence>
<name>A0AAW1H237_SAPOF</name>
<protein>
    <recommendedName>
        <fullName evidence="2">TTF-type domain-containing protein</fullName>
    </recommendedName>
</protein>
<accession>A0AAW1H237</accession>
<organism evidence="3 4">
    <name type="scientific">Saponaria officinalis</name>
    <name type="common">Common soapwort</name>
    <name type="synonym">Lychnis saponaria</name>
    <dbReference type="NCBI Taxonomy" id="3572"/>
    <lineage>
        <taxon>Eukaryota</taxon>
        <taxon>Viridiplantae</taxon>
        <taxon>Streptophyta</taxon>
        <taxon>Embryophyta</taxon>
        <taxon>Tracheophyta</taxon>
        <taxon>Spermatophyta</taxon>
        <taxon>Magnoliopsida</taxon>
        <taxon>eudicotyledons</taxon>
        <taxon>Gunneridae</taxon>
        <taxon>Pentapetalae</taxon>
        <taxon>Caryophyllales</taxon>
        <taxon>Caryophyllaceae</taxon>
        <taxon>Caryophylleae</taxon>
        <taxon>Saponaria</taxon>
    </lineage>
</organism>
<feature type="region of interest" description="Disordered" evidence="1">
    <location>
        <begin position="1"/>
        <end position="61"/>
    </location>
</feature>
<feature type="domain" description="TTF-type" evidence="2">
    <location>
        <begin position="118"/>
        <end position="205"/>
    </location>
</feature>
<dbReference type="EMBL" id="JBDFQZ010000012">
    <property type="protein sequence ID" value="KAK9671257.1"/>
    <property type="molecule type" value="Genomic_DNA"/>
</dbReference>
<dbReference type="SMART" id="SM00597">
    <property type="entry name" value="ZnF_TTF"/>
    <property type="match status" value="1"/>
</dbReference>
<proteinExistence type="predicted"/>
<feature type="compositionally biased region" description="Polar residues" evidence="1">
    <location>
        <begin position="18"/>
        <end position="40"/>
    </location>
</feature>
<evidence type="ECO:0000259" key="2">
    <source>
        <dbReference type="SMART" id="SM00597"/>
    </source>
</evidence>
<evidence type="ECO:0000313" key="3">
    <source>
        <dbReference type="EMBL" id="KAK9671257.1"/>
    </source>
</evidence>